<comment type="caution">
    <text evidence="1">The sequence shown here is derived from an EMBL/GenBank/DDBJ whole genome shotgun (WGS) entry which is preliminary data.</text>
</comment>
<accession>A0A5B7IU31</accession>
<proteinExistence type="predicted"/>
<evidence type="ECO:0000313" key="1">
    <source>
        <dbReference type="EMBL" id="MPC85166.1"/>
    </source>
</evidence>
<evidence type="ECO:0000313" key="2">
    <source>
        <dbReference type="Proteomes" id="UP000324222"/>
    </source>
</evidence>
<dbReference type="AlphaFoldDB" id="A0A5B7IU31"/>
<organism evidence="1 2">
    <name type="scientific">Portunus trituberculatus</name>
    <name type="common">Swimming crab</name>
    <name type="synonym">Neptunus trituberculatus</name>
    <dbReference type="NCBI Taxonomy" id="210409"/>
    <lineage>
        <taxon>Eukaryota</taxon>
        <taxon>Metazoa</taxon>
        <taxon>Ecdysozoa</taxon>
        <taxon>Arthropoda</taxon>
        <taxon>Crustacea</taxon>
        <taxon>Multicrustacea</taxon>
        <taxon>Malacostraca</taxon>
        <taxon>Eumalacostraca</taxon>
        <taxon>Eucarida</taxon>
        <taxon>Decapoda</taxon>
        <taxon>Pleocyemata</taxon>
        <taxon>Brachyura</taxon>
        <taxon>Eubrachyura</taxon>
        <taxon>Portunoidea</taxon>
        <taxon>Portunidae</taxon>
        <taxon>Portuninae</taxon>
        <taxon>Portunus</taxon>
    </lineage>
</organism>
<gene>
    <name evidence="1" type="ORF">E2C01_079929</name>
</gene>
<keyword evidence="2" id="KW-1185">Reference proteome</keyword>
<sequence length="31" mass="3812">MHWTPHWLRPHPGWNLLAEFRCEPGERLEDT</sequence>
<dbReference type="Proteomes" id="UP000324222">
    <property type="component" value="Unassembled WGS sequence"/>
</dbReference>
<protein>
    <submittedName>
        <fullName evidence="1">Uncharacterized protein</fullName>
    </submittedName>
</protein>
<name>A0A5B7IU31_PORTR</name>
<dbReference type="EMBL" id="VSRR010067539">
    <property type="protein sequence ID" value="MPC85166.1"/>
    <property type="molecule type" value="Genomic_DNA"/>
</dbReference>
<reference evidence="1 2" key="1">
    <citation type="submission" date="2019-05" db="EMBL/GenBank/DDBJ databases">
        <title>Another draft genome of Portunus trituberculatus and its Hox gene families provides insights of decapod evolution.</title>
        <authorList>
            <person name="Jeong J.-H."/>
            <person name="Song I."/>
            <person name="Kim S."/>
            <person name="Choi T."/>
            <person name="Kim D."/>
            <person name="Ryu S."/>
            <person name="Kim W."/>
        </authorList>
    </citation>
    <scope>NUCLEOTIDE SEQUENCE [LARGE SCALE GENOMIC DNA]</scope>
    <source>
        <tissue evidence="1">Muscle</tissue>
    </source>
</reference>